<dbReference type="RefSeq" id="XP_005784924.1">
    <property type="nucleotide sequence ID" value="XM_005784867.1"/>
</dbReference>
<protein>
    <recommendedName>
        <fullName evidence="3">Agenet domain-containing protein</fullName>
    </recommendedName>
</protein>
<dbReference type="InterPro" id="IPR014002">
    <property type="entry name" value="Agenet_dom_plant"/>
</dbReference>
<feature type="region of interest" description="Disordered" evidence="2">
    <location>
        <begin position="162"/>
        <end position="206"/>
    </location>
</feature>
<feature type="compositionally biased region" description="Low complexity" evidence="2">
    <location>
        <begin position="610"/>
        <end position="621"/>
    </location>
</feature>
<feature type="compositionally biased region" description="Gly residues" evidence="2">
    <location>
        <begin position="376"/>
        <end position="400"/>
    </location>
</feature>
<feature type="region of interest" description="Disordered" evidence="2">
    <location>
        <begin position="447"/>
        <end position="495"/>
    </location>
</feature>
<feature type="region of interest" description="Disordered" evidence="2">
    <location>
        <begin position="673"/>
        <end position="693"/>
    </location>
</feature>
<feature type="coiled-coil region" evidence="1">
    <location>
        <begin position="1155"/>
        <end position="1183"/>
    </location>
</feature>
<feature type="region of interest" description="Disordered" evidence="2">
    <location>
        <begin position="736"/>
        <end position="755"/>
    </location>
</feature>
<evidence type="ECO:0000313" key="5">
    <source>
        <dbReference type="Proteomes" id="UP000013827"/>
    </source>
</evidence>
<feature type="domain" description="Agenet" evidence="3">
    <location>
        <begin position="776"/>
        <end position="837"/>
    </location>
</feature>
<evidence type="ECO:0000256" key="1">
    <source>
        <dbReference type="SAM" id="Coils"/>
    </source>
</evidence>
<reference evidence="4" key="2">
    <citation type="submission" date="2024-10" db="UniProtKB">
        <authorList>
            <consortium name="EnsemblProtists"/>
        </authorList>
    </citation>
    <scope>IDENTIFICATION</scope>
</reference>
<dbReference type="HOGENOM" id="CLU_257009_0_0_1"/>
<feature type="compositionally biased region" description="Acidic residues" evidence="2">
    <location>
        <begin position="1334"/>
        <end position="1343"/>
    </location>
</feature>
<feature type="region of interest" description="Disordered" evidence="2">
    <location>
        <begin position="542"/>
        <end position="562"/>
    </location>
</feature>
<feature type="compositionally biased region" description="Gly residues" evidence="2">
    <location>
        <begin position="356"/>
        <end position="369"/>
    </location>
</feature>
<feature type="region of interest" description="Disordered" evidence="2">
    <location>
        <begin position="846"/>
        <end position="962"/>
    </location>
</feature>
<dbReference type="SMART" id="SM00743">
    <property type="entry name" value="Agenet"/>
    <property type="match status" value="2"/>
</dbReference>
<dbReference type="Pfam" id="PF05641">
    <property type="entry name" value="Agenet"/>
    <property type="match status" value="2"/>
</dbReference>
<dbReference type="CDD" id="cd20405">
    <property type="entry name" value="Tudor_Agenet_AtDUF_rpt1_3"/>
    <property type="match status" value="1"/>
</dbReference>
<feature type="domain" description="Agenet" evidence="3">
    <location>
        <begin position="694"/>
        <end position="773"/>
    </location>
</feature>
<dbReference type="GeneID" id="17277768"/>
<accession>A0A0D3K9R0</accession>
<evidence type="ECO:0000313" key="4">
    <source>
        <dbReference type="EnsemblProtists" id="EOD32495"/>
    </source>
</evidence>
<feature type="compositionally biased region" description="Basic and acidic residues" evidence="2">
    <location>
        <begin position="406"/>
        <end position="421"/>
    </location>
</feature>
<dbReference type="Proteomes" id="UP000013827">
    <property type="component" value="Unassembled WGS sequence"/>
</dbReference>
<proteinExistence type="predicted"/>
<evidence type="ECO:0000256" key="2">
    <source>
        <dbReference type="SAM" id="MobiDB-lite"/>
    </source>
</evidence>
<dbReference type="PaxDb" id="2903-EOD32495"/>
<dbReference type="PANTHER" id="PTHR31917">
    <property type="entry name" value="AGENET DOMAIN-CONTAINING PROTEIN-RELATED"/>
    <property type="match status" value="1"/>
</dbReference>
<dbReference type="KEGG" id="ehx:EMIHUDRAFT_112342"/>
<reference evidence="5" key="1">
    <citation type="journal article" date="2013" name="Nature">
        <title>Pan genome of the phytoplankton Emiliania underpins its global distribution.</title>
        <authorList>
            <person name="Read B.A."/>
            <person name="Kegel J."/>
            <person name="Klute M.J."/>
            <person name="Kuo A."/>
            <person name="Lefebvre S.C."/>
            <person name="Maumus F."/>
            <person name="Mayer C."/>
            <person name="Miller J."/>
            <person name="Monier A."/>
            <person name="Salamov A."/>
            <person name="Young J."/>
            <person name="Aguilar M."/>
            <person name="Claverie J.M."/>
            <person name="Frickenhaus S."/>
            <person name="Gonzalez K."/>
            <person name="Herman E.K."/>
            <person name="Lin Y.C."/>
            <person name="Napier J."/>
            <person name="Ogata H."/>
            <person name="Sarno A.F."/>
            <person name="Shmutz J."/>
            <person name="Schroeder D."/>
            <person name="de Vargas C."/>
            <person name="Verret F."/>
            <person name="von Dassow P."/>
            <person name="Valentin K."/>
            <person name="Van de Peer Y."/>
            <person name="Wheeler G."/>
            <person name="Dacks J.B."/>
            <person name="Delwiche C.F."/>
            <person name="Dyhrman S.T."/>
            <person name="Glockner G."/>
            <person name="John U."/>
            <person name="Richards T."/>
            <person name="Worden A.Z."/>
            <person name="Zhang X."/>
            <person name="Grigoriev I.V."/>
            <person name="Allen A.E."/>
            <person name="Bidle K."/>
            <person name="Borodovsky M."/>
            <person name="Bowler C."/>
            <person name="Brownlee C."/>
            <person name="Cock J.M."/>
            <person name="Elias M."/>
            <person name="Gladyshev V.N."/>
            <person name="Groth M."/>
            <person name="Guda C."/>
            <person name="Hadaegh A."/>
            <person name="Iglesias-Rodriguez M.D."/>
            <person name="Jenkins J."/>
            <person name="Jones B.M."/>
            <person name="Lawson T."/>
            <person name="Leese F."/>
            <person name="Lindquist E."/>
            <person name="Lobanov A."/>
            <person name="Lomsadze A."/>
            <person name="Malik S.B."/>
            <person name="Marsh M.E."/>
            <person name="Mackinder L."/>
            <person name="Mock T."/>
            <person name="Mueller-Roeber B."/>
            <person name="Pagarete A."/>
            <person name="Parker M."/>
            <person name="Probert I."/>
            <person name="Quesneville H."/>
            <person name="Raines C."/>
            <person name="Rensing S.A."/>
            <person name="Riano-Pachon D.M."/>
            <person name="Richier S."/>
            <person name="Rokitta S."/>
            <person name="Shiraiwa Y."/>
            <person name="Soanes D.M."/>
            <person name="van der Giezen M."/>
            <person name="Wahlund T.M."/>
            <person name="Williams B."/>
            <person name="Wilson W."/>
            <person name="Wolfe G."/>
            <person name="Wurch L.L."/>
        </authorList>
    </citation>
    <scope>NUCLEOTIDE SEQUENCE</scope>
</reference>
<keyword evidence="5" id="KW-1185">Reference proteome</keyword>
<feature type="region of interest" description="Disordered" evidence="2">
    <location>
        <begin position="1296"/>
        <end position="1348"/>
    </location>
</feature>
<feature type="compositionally biased region" description="Basic and acidic residues" evidence="2">
    <location>
        <begin position="460"/>
        <end position="478"/>
    </location>
</feature>
<evidence type="ECO:0000259" key="3">
    <source>
        <dbReference type="SMART" id="SM00743"/>
    </source>
</evidence>
<dbReference type="PANTHER" id="PTHR31917:SF101">
    <property type="entry name" value="OS07G0607300 PROTEIN"/>
    <property type="match status" value="1"/>
</dbReference>
<feature type="region of interest" description="Disordered" evidence="2">
    <location>
        <begin position="349"/>
        <end position="421"/>
    </location>
</feature>
<dbReference type="EnsemblProtists" id="EOD32495">
    <property type="protein sequence ID" value="EOD32495"/>
    <property type="gene ID" value="EMIHUDRAFT_112342"/>
</dbReference>
<feature type="compositionally biased region" description="Gly residues" evidence="2">
    <location>
        <begin position="859"/>
        <end position="868"/>
    </location>
</feature>
<name>A0A0D3K9R0_EMIH1</name>
<feature type="region of interest" description="Disordered" evidence="2">
    <location>
        <begin position="578"/>
        <end position="621"/>
    </location>
</feature>
<dbReference type="InterPro" id="IPR008395">
    <property type="entry name" value="Agenet-like_dom"/>
</dbReference>
<keyword evidence="1" id="KW-0175">Coiled coil</keyword>
<organism evidence="4 5">
    <name type="scientific">Emiliania huxleyi (strain CCMP1516)</name>
    <dbReference type="NCBI Taxonomy" id="280463"/>
    <lineage>
        <taxon>Eukaryota</taxon>
        <taxon>Haptista</taxon>
        <taxon>Haptophyta</taxon>
        <taxon>Prymnesiophyceae</taxon>
        <taxon>Isochrysidales</taxon>
        <taxon>Noelaerhabdaceae</taxon>
        <taxon>Emiliania</taxon>
    </lineage>
</organism>
<sequence>MSIDIEVRQWDGVFQGGWFCATAVRRDERNKKVLLRYHTEADGAPIQAWAPSQCVRQMPPSASHGWAASIQDGAPVHVARGGGFWLARIEGRRRSEGSAEASSSSAGAATGWIFTVRESSGTVHVVGEDELRPAWLLNPDGEAPIATWREARTLDEALADDSRFVPTSPPLVMDREPDALGAGAPEAETNVSGAEAAMPAPAPSAEPEPAAAAALAAAAAALPPSSPSSCAAPSPDWVQLGSEVEFSDASGAWCSGELLSLLDAEGAAASAGGAAVTAVVKSRLAVSAGPYSAGKLLLLRTRVPVADLRPRPPPPPPSFLSPATVGSRLQLRFEGAWWEVELRGVLPAAGTAEAPGGEGEGVEGEGGAAGESAATGEGGAAAGEGGAAAGEGGAAAGEGGAQERSPAARESRYCVASERHPEVGGEVRAPMLRPAWVWEAGQWRAEGSLADGDGAGCREVGGDGEKKEEEESRVRAGSHEGSSAPPALRGAAPREVSGLRVRVWDASSGGGARRVMLGTAVGYAPGMGLCVSLDPVPLGPVARDAAKPKSRGGDFSPKPALGQCERNPLCVRGFRHGGRGGKCSSALPDARLRRTSRPRPSHDSPPPALTPASSAESAAPARRGPCVWVGSGASWEWVPLDEAPRSAGDEAEAAARGLAAARATALLSAFAPASSSGVEKPGAKKRAAEAATRESLEVGRRVELWGREEGFFGSWYEAEVVRVRGSQVQVAILELYDDEGPTDPESDEPPPPHRRLREWWPVSRVRPMPPPAPSLAGLRKGDRVDLRHEGGWWEVGVTALLPRGGVRVTYELGAASHSLSAEGIESGSLRPCWFWRPDGSWMTWHQHAAAAAKRQKAGGSVGKAGGKGSSAKAPPSPKPPAHCAGRPAWRLPEANGAGPSGRAAAGELRPAATAAGTSKSAQPASPREPVAADGGPLSPSTPHGGSGPKGDSRRSPLGRPPQGLALQRHQALYGGSAAVVPCELPSPDPAQPSLFFPCREAALQFAAEWAEQIAPLSVAEGARQLLWHFPAGASVKVRCTREGNELGLPLGDVRARVISLDEARGGLLLCPDSPYGSLFSVHRLSNLLNRSGKWKAAFKLLREPHSTPNAPLQAADGRPIPLQPTWEWCDEHGLPAPHASRRIWVADAACPGARQQVLQQQLKEQQQKLKEQQQAQALELLQQAQAQPSLPSPASPKKQWAAGGLGPCILTEGCIRGFKHGGKGGKCKVPGIGSPTAAPAAAKVCAPPARAWWAGTCGGLSAGTGWQRVIYDDGFERFHNVPKLLAQGLASWVEPSDAREPSGAQPDIGARQAVVGPAGCSAGEEPASAKGEAGGDEEDEQDGAGDSKVKRDLLVVCAVDH</sequence>
<feature type="compositionally biased region" description="Acidic residues" evidence="2">
    <location>
        <begin position="736"/>
        <end position="748"/>
    </location>
</feature>